<dbReference type="GO" id="GO:0004731">
    <property type="term" value="F:purine-nucleoside phosphorylase activity"/>
    <property type="evidence" value="ECO:0007669"/>
    <property type="project" value="TreeGrafter"/>
</dbReference>
<dbReference type="InterPro" id="IPR035994">
    <property type="entry name" value="Nucleoside_phosphorylase_sf"/>
</dbReference>
<evidence type="ECO:0000313" key="5">
    <source>
        <dbReference type="EMBL" id="AFN64993.1"/>
    </source>
</evidence>
<dbReference type="Pfam" id="PF01048">
    <property type="entry name" value="PNP_UDP_1"/>
    <property type="match status" value="1"/>
</dbReference>
<proteinExistence type="predicted"/>
<dbReference type="EC" id="2.4.2.3" evidence="1"/>
<evidence type="ECO:0000256" key="1">
    <source>
        <dbReference type="ARBA" id="ARBA00011888"/>
    </source>
</evidence>
<accession>I6Z5Z4</accession>
<dbReference type="PANTHER" id="PTHR43691:SF11">
    <property type="entry name" value="FI09636P-RELATED"/>
    <property type="match status" value="1"/>
</dbReference>
<dbReference type="SUPFAM" id="SSF53167">
    <property type="entry name" value="Purine and uridine phosphorylases"/>
    <property type="match status" value="1"/>
</dbReference>
<name>I6Z5Z4_MYCWM</name>
<sequence length="248" mass="28027">MATVHNSAPKGSIAKLVIVTGDPERCKLFAEMYLENRKLLSQVRGIYCYTGTYKGVEITFMGHGMGQGSMGIYSYELMAPMFYDADFVIRLGSCGGLNQKTRIRDIVVVEKIRTNSNYGELLHIPHRKGETVQVDPQLVELAHKCAKDLNISLQSTTNWSQDNFYIPLSHMELGEHTGCDTVEMESYALEVNSRYLKKKALTILTVVNETRTDTGWSSLKWQEREQTLGDMFLLGLEVLVQYSKLNPN</sequence>
<dbReference type="GO" id="GO:0004850">
    <property type="term" value="F:uridine phosphorylase activity"/>
    <property type="evidence" value="ECO:0007669"/>
    <property type="project" value="UniProtKB-EC"/>
</dbReference>
<evidence type="ECO:0000256" key="2">
    <source>
        <dbReference type="ARBA" id="ARBA00021980"/>
    </source>
</evidence>
<dbReference type="PATRIC" id="fig|1197325.3.peg.209"/>
<reference evidence="5 6" key="1">
    <citation type="journal article" date="2012" name="J. Bacteriol.">
        <title>Complete genome sequence of Mycoplasma wenyonii strain Massachusetts.</title>
        <authorList>
            <person name="Dos Santos A.P."/>
            <person name="Guimaraes A.M."/>
            <person name="do Nascimento N.C."/>
            <person name="Sanmiguel P.J."/>
            <person name="Messick J.B."/>
        </authorList>
    </citation>
    <scope>NUCLEOTIDE SEQUENCE [LARGE SCALE GENOMIC DNA]</scope>
    <source>
        <strain evidence="5 6">Massachusetts</strain>
    </source>
</reference>
<evidence type="ECO:0000259" key="4">
    <source>
        <dbReference type="Pfam" id="PF01048"/>
    </source>
</evidence>
<organism evidence="5 6">
    <name type="scientific">Mycoplasma wenyonii (strain Massachusetts)</name>
    <name type="common">Eperythrozoon wenyonii</name>
    <dbReference type="NCBI Taxonomy" id="1197325"/>
    <lineage>
        <taxon>Bacteria</taxon>
        <taxon>Bacillati</taxon>
        <taxon>Mycoplasmatota</taxon>
        <taxon>Mollicutes</taxon>
        <taxon>Mycoplasmataceae</taxon>
        <taxon>Mycoplasma</taxon>
    </lineage>
</organism>
<dbReference type="InterPro" id="IPR000845">
    <property type="entry name" value="Nucleoside_phosphorylase_d"/>
</dbReference>
<comment type="catalytic activity">
    <reaction evidence="3">
        <text>uridine + phosphate = alpha-D-ribose 1-phosphate + uracil</text>
        <dbReference type="Rhea" id="RHEA:24388"/>
        <dbReference type="ChEBI" id="CHEBI:16704"/>
        <dbReference type="ChEBI" id="CHEBI:17568"/>
        <dbReference type="ChEBI" id="CHEBI:43474"/>
        <dbReference type="ChEBI" id="CHEBI:57720"/>
        <dbReference type="EC" id="2.4.2.3"/>
    </reaction>
</comment>
<keyword evidence="6" id="KW-1185">Reference proteome</keyword>
<dbReference type="Proteomes" id="UP000009005">
    <property type="component" value="Chromosome"/>
</dbReference>
<dbReference type="EMBL" id="CP003703">
    <property type="protein sequence ID" value="AFN64993.1"/>
    <property type="molecule type" value="Genomic_DNA"/>
</dbReference>
<dbReference type="AlphaFoldDB" id="I6Z5Z4"/>
<dbReference type="Gene3D" id="3.40.50.1580">
    <property type="entry name" value="Nucleoside phosphorylase domain"/>
    <property type="match status" value="1"/>
</dbReference>
<dbReference type="GO" id="GO:0005829">
    <property type="term" value="C:cytosol"/>
    <property type="evidence" value="ECO:0007669"/>
    <property type="project" value="TreeGrafter"/>
</dbReference>
<gene>
    <name evidence="5" type="ordered locus">WEN_00960</name>
</gene>
<protein>
    <recommendedName>
        <fullName evidence="2">Uridine phosphorylase</fullName>
        <ecNumber evidence="1">2.4.2.3</ecNumber>
    </recommendedName>
</protein>
<feature type="domain" description="Nucleoside phosphorylase" evidence="4">
    <location>
        <begin position="15"/>
        <end position="214"/>
    </location>
</feature>
<dbReference type="RefSeq" id="WP_014849703.1">
    <property type="nucleotide sequence ID" value="NC_018149.1"/>
</dbReference>
<dbReference type="STRING" id="1197325.WEN_00960"/>
<dbReference type="PANTHER" id="PTHR43691">
    <property type="entry name" value="URIDINE PHOSPHORYLASE"/>
    <property type="match status" value="1"/>
</dbReference>
<dbReference type="GO" id="GO:0006152">
    <property type="term" value="P:purine nucleoside catabolic process"/>
    <property type="evidence" value="ECO:0007669"/>
    <property type="project" value="TreeGrafter"/>
</dbReference>
<evidence type="ECO:0000313" key="6">
    <source>
        <dbReference type="Proteomes" id="UP000009005"/>
    </source>
</evidence>
<dbReference type="OrthoDB" id="9782889at2"/>
<dbReference type="KEGG" id="mwe:WEN_00960"/>
<evidence type="ECO:0000256" key="3">
    <source>
        <dbReference type="ARBA" id="ARBA00048447"/>
    </source>
</evidence>
<dbReference type="HOGENOM" id="CLU_068457_2_0_14"/>